<evidence type="ECO:0000256" key="7">
    <source>
        <dbReference type="ARBA" id="ARBA00022989"/>
    </source>
</evidence>
<dbReference type="AlphaFoldDB" id="A0A975CZX7"/>
<keyword evidence="5 9" id="KW-0997">Cell inner membrane</keyword>
<evidence type="ECO:0000256" key="5">
    <source>
        <dbReference type="ARBA" id="ARBA00022519"/>
    </source>
</evidence>
<keyword evidence="4 9" id="KW-0488">Methylation</keyword>
<dbReference type="GO" id="GO:0005886">
    <property type="term" value="C:plasma membrane"/>
    <property type="evidence" value="ECO:0007669"/>
    <property type="project" value="UniProtKB-SubCell"/>
</dbReference>
<evidence type="ECO:0000256" key="8">
    <source>
        <dbReference type="ARBA" id="ARBA00023136"/>
    </source>
</evidence>
<dbReference type="InterPro" id="IPR045584">
    <property type="entry name" value="Pilin-like"/>
</dbReference>
<keyword evidence="8" id="KW-0472">Membrane</keyword>
<dbReference type="NCBIfam" id="TIGR01707">
    <property type="entry name" value="gspI"/>
    <property type="match status" value="1"/>
</dbReference>
<keyword evidence="6" id="KW-0812">Transmembrane</keyword>
<evidence type="ECO:0000256" key="6">
    <source>
        <dbReference type="ARBA" id="ARBA00022692"/>
    </source>
</evidence>
<dbReference type="EMBL" id="CP059319">
    <property type="protein sequence ID" value="QTH20660.1"/>
    <property type="molecule type" value="Genomic_DNA"/>
</dbReference>
<dbReference type="Pfam" id="PF07963">
    <property type="entry name" value="N_methyl"/>
    <property type="match status" value="1"/>
</dbReference>
<dbReference type="PROSITE" id="PS00409">
    <property type="entry name" value="PROKAR_NTER_METHYL"/>
    <property type="match status" value="1"/>
</dbReference>
<evidence type="ECO:0000313" key="12">
    <source>
        <dbReference type="Proteomes" id="UP000664914"/>
    </source>
</evidence>
<name>A0A975CZX7_9SPHN</name>
<dbReference type="GO" id="GO:0015627">
    <property type="term" value="C:type II protein secretion system complex"/>
    <property type="evidence" value="ECO:0007669"/>
    <property type="project" value="UniProtKB-UniRule"/>
</dbReference>
<reference evidence="11" key="1">
    <citation type="submission" date="2020-07" db="EMBL/GenBank/DDBJ databases">
        <authorList>
            <person name="Camacho E."/>
        </authorList>
    </citation>
    <scope>NUCLEOTIDE SEQUENCE</scope>
    <source>
        <strain evidence="11">MPO218</strain>
    </source>
</reference>
<dbReference type="InterPro" id="IPR003413">
    <property type="entry name" value="T2SS_GspI_C"/>
</dbReference>
<proteinExistence type="inferred from homology"/>
<evidence type="ECO:0000256" key="2">
    <source>
        <dbReference type="ARBA" id="ARBA00008358"/>
    </source>
</evidence>
<evidence type="ECO:0000256" key="4">
    <source>
        <dbReference type="ARBA" id="ARBA00022481"/>
    </source>
</evidence>
<evidence type="ECO:0000313" key="11">
    <source>
        <dbReference type="EMBL" id="QTH20660.1"/>
    </source>
</evidence>
<dbReference type="Gene3D" id="3.30.1300.30">
    <property type="entry name" value="GSPII I/J protein-like"/>
    <property type="match status" value="1"/>
</dbReference>
<feature type="domain" description="Type II secretion system protein GspI C-terminal" evidence="10">
    <location>
        <begin position="47"/>
        <end position="120"/>
    </location>
</feature>
<evidence type="ECO:0000256" key="9">
    <source>
        <dbReference type="RuleBase" id="RU368030"/>
    </source>
</evidence>
<comment type="similarity">
    <text evidence="2 9">Belongs to the GSP I family.</text>
</comment>
<dbReference type="PANTHER" id="PTHR38779:SF2">
    <property type="entry name" value="TYPE II SECRETION SYSTEM PROTEIN I-RELATED"/>
    <property type="match status" value="1"/>
</dbReference>
<evidence type="ECO:0000256" key="1">
    <source>
        <dbReference type="ARBA" id="ARBA00004377"/>
    </source>
</evidence>
<comment type="PTM">
    <text evidence="9">Cleaved by prepilin peptidase.</text>
</comment>
<comment type="subcellular location">
    <subcellularLocation>
        <location evidence="1 9">Cell inner membrane</location>
        <topology evidence="1 9">Single-pass membrane protein</topology>
    </subcellularLocation>
</comment>
<evidence type="ECO:0000256" key="3">
    <source>
        <dbReference type="ARBA" id="ARBA00022475"/>
    </source>
</evidence>
<dbReference type="PANTHER" id="PTHR38779">
    <property type="entry name" value="TYPE II SECRETION SYSTEM PROTEIN I-RELATED"/>
    <property type="match status" value="1"/>
</dbReference>
<dbReference type="SUPFAM" id="SSF54523">
    <property type="entry name" value="Pili subunits"/>
    <property type="match status" value="1"/>
</dbReference>
<sequence>MTPATHGRPGEAGFSLIEALVALLVLAIAAAGLVRAAEAHVDSIRGLERRAAAQLVAQNRLAELAVPGLPAGPAQVEMLGQRWAVAVRESATDDPDMAKLSVAVADARDPASPLVTLDGFRDRGTTTGGTTTR</sequence>
<dbReference type="Proteomes" id="UP000664914">
    <property type="component" value="Chromosome"/>
</dbReference>
<dbReference type="NCBIfam" id="TIGR02532">
    <property type="entry name" value="IV_pilin_GFxxxE"/>
    <property type="match status" value="1"/>
</dbReference>
<keyword evidence="3" id="KW-1003">Cell membrane</keyword>
<comment type="function">
    <text evidence="9">Component of the type II secretion system required for the energy-dependent secretion of extracellular factors such as proteases and toxins from the periplasm.</text>
</comment>
<dbReference type="Pfam" id="PF02501">
    <property type="entry name" value="T2SSI"/>
    <property type="match status" value="1"/>
</dbReference>
<dbReference type="GO" id="GO:0015628">
    <property type="term" value="P:protein secretion by the type II secretion system"/>
    <property type="evidence" value="ECO:0007669"/>
    <property type="project" value="UniProtKB-UniRule"/>
</dbReference>
<comment type="subunit">
    <text evidence="9">Type II secretion is composed of four main components: the outer membrane complex, the inner membrane complex, the cytoplasmic secretion ATPase and the periplasm-spanning pseudopilus.</text>
</comment>
<gene>
    <name evidence="11" type="primary">gspI</name>
    <name evidence="11" type="ORF">HRJ34_20315</name>
</gene>
<dbReference type="InterPro" id="IPR010052">
    <property type="entry name" value="T2SS_protein-GspI"/>
</dbReference>
<dbReference type="RefSeq" id="WP_208632236.1">
    <property type="nucleotide sequence ID" value="NZ_CP059319.1"/>
</dbReference>
<reference evidence="11" key="2">
    <citation type="submission" date="2021-04" db="EMBL/GenBank/DDBJ databases">
        <title>Isolation and genomic analysis of the ibuprofen-degrading bacterium Sphingomonas strain MPO218.</title>
        <authorList>
            <person name="Aulestia M."/>
            <person name="Flores A."/>
            <person name="Mangas E.L."/>
            <person name="Perez-Pulido A.J."/>
            <person name="Santero E."/>
            <person name="Camacho E.M."/>
        </authorList>
    </citation>
    <scope>NUCLEOTIDE SEQUENCE</scope>
    <source>
        <strain evidence="11">MPO218</strain>
    </source>
</reference>
<dbReference type="InterPro" id="IPR012902">
    <property type="entry name" value="N_methyl_site"/>
</dbReference>
<protein>
    <recommendedName>
        <fullName evidence="9">Type II secretion system protein I</fullName>
        <shortName evidence="9">T2SS minor pseudopilin I</shortName>
    </recommendedName>
</protein>
<organism evidence="11 12">
    <name type="scientific">Rhizorhabdus wittichii</name>
    <dbReference type="NCBI Taxonomy" id="160791"/>
    <lineage>
        <taxon>Bacteria</taxon>
        <taxon>Pseudomonadati</taxon>
        <taxon>Pseudomonadota</taxon>
        <taxon>Alphaproteobacteria</taxon>
        <taxon>Sphingomonadales</taxon>
        <taxon>Sphingomonadaceae</taxon>
        <taxon>Rhizorhabdus</taxon>
    </lineage>
</organism>
<accession>A0A975CZX7</accession>
<keyword evidence="7" id="KW-1133">Transmembrane helix</keyword>
<evidence type="ECO:0000259" key="10">
    <source>
        <dbReference type="Pfam" id="PF02501"/>
    </source>
</evidence>